<dbReference type="EMBL" id="CP070498">
    <property type="protein sequence ID" value="QSB07144.1"/>
    <property type="molecule type" value="Genomic_DNA"/>
</dbReference>
<protein>
    <submittedName>
        <fullName evidence="1">Uncharacterized protein</fullName>
    </submittedName>
</protein>
<dbReference type="AlphaFoldDB" id="A0A895XP58"/>
<geneLocation type="plasmid" evidence="1 2">
    <name>p1</name>
</geneLocation>
<keyword evidence="2" id="KW-1185">Reference proteome</keyword>
<reference evidence="1" key="1">
    <citation type="submission" date="2021-02" db="EMBL/GenBank/DDBJ databases">
        <title>Natronoglycomyces albus gen. nov., sp. nov, a haloalkaliphilic actinobacterium from a soda solonchak soil.</title>
        <authorList>
            <person name="Sorokin D.Y."/>
            <person name="Khijniak T.V."/>
            <person name="Zakharycheva A.P."/>
            <person name="Boueva O.V."/>
            <person name="Ariskina E.V."/>
            <person name="Hahnke R.L."/>
            <person name="Bunk B."/>
            <person name="Sproer C."/>
            <person name="Schumann P."/>
            <person name="Evtushenko L.I."/>
            <person name="Kublanov I.V."/>
        </authorList>
    </citation>
    <scope>NUCLEOTIDE SEQUENCE</scope>
    <source>
        <strain evidence="1">DSM 106290</strain>
        <plasmid evidence="1">p1</plasmid>
    </source>
</reference>
<dbReference type="Proteomes" id="UP000662939">
    <property type="component" value="Plasmid p1"/>
</dbReference>
<accession>A0A895XP58</accession>
<gene>
    <name evidence="1" type="ORF">JQS30_17020</name>
</gene>
<organism evidence="1 2">
    <name type="scientific">Natronoglycomyces albus</name>
    <dbReference type="NCBI Taxonomy" id="2811108"/>
    <lineage>
        <taxon>Bacteria</taxon>
        <taxon>Bacillati</taxon>
        <taxon>Actinomycetota</taxon>
        <taxon>Actinomycetes</taxon>
        <taxon>Glycomycetales</taxon>
        <taxon>Glycomycetaceae</taxon>
        <taxon>Natronoglycomyces</taxon>
    </lineage>
</organism>
<evidence type="ECO:0000313" key="2">
    <source>
        <dbReference type="Proteomes" id="UP000662939"/>
    </source>
</evidence>
<dbReference type="KEGG" id="nav:JQS30_17020"/>
<sequence length="158" mass="17181">MTTTNTTLTADQIKPLLIDEDLYWRVHDNPDAPCFCTDHAWSIQWGLDNYTADGSAAKCFQCDGEGDIDFYGSCPTCDGEGHIKGESGYSACDSAQELINYFSHRNIDDADMAVVIYTGTHDGTGPDGESLASPDGERTYWTTYAAVVEALSAQKTAQ</sequence>
<name>A0A895XP58_9ACTN</name>
<proteinExistence type="predicted"/>
<dbReference type="RefSeq" id="WP_213173139.1">
    <property type="nucleotide sequence ID" value="NZ_CP070498.1"/>
</dbReference>
<evidence type="ECO:0000313" key="1">
    <source>
        <dbReference type="EMBL" id="QSB07144.1"/>
    </source>
</evidence>
<keyword evidence="1" id="KW-0614">Plasmid</keyword>